<comment type="caution">
    <text evidence="1">The sequence shown here is derived from an EMBL/GenBank/DDBJ whole genome shotgun (WGS) entry which is preliminary data.</text>
</comment>
<dbReference type="InterPro" id="IPR038071">
    <property type="entry name" value="UROD/MetE-like_sf"/>
</dbReference>
<sequence>MTGRERLTVTFKGKKADRVPISPFIYYNNVYEMFKYKPDINKHLCPDDFDLAEKFVEYHDYFGFDPLYSLGLLWDQYIPESAQNWDVEITREGDQNKQKRTTIVKTPDGELKQVMNFDRSSTYLVVFAVREYLIKTKKDFEIFAKYVPPAKFIDCEQMARAKKAVGDKGLVNVATHGAFNTLNQFRKLEDMMMDPMEDEGFYREMMSFLLDWNMKHLLDVIK</sequence>
<dbReference type="Gene3D" id="3.20.20.210">
    <property type="match status" value="1"/>
</dbReference>
<gene>
    <name evidence="1" type="ORF">LCGC14_3068850</name>
</gene>
<feature type="non-terminal residue" evidence="1">
    <location>
        <position position="222"/>
    </location>
</feature>
<reference evidence="1" key="1">
    <citation type="journal article" date="2015" name="Nature">
        <title>Complex archaea that bridge the gap between prokaryotes and eukaryotes.</title>
        <authorList>
            <person name="Spang A."/>
            <person name="Saw J.H."/>
            <person name="Jorgensen S.L."/>
            <person name="Zaremba-Niedzwiedzka K."/>
            <person name="Martijn J."/>
            <person name="Lind A.E."/>
            <person name="van Eijk R."/>
            <person name="Schleper C."/>
            <person name="Guy L."/>
            <person name="Ettema T.J."/>
        </authorList>
    </citation>
    <scope>NUCLEOTIDE SEQUENCE</scope>
</reference>
<evidence type="ECO:0000313" key="1">
    <source>
        <dbReference type="EMBL" id="KKK56008.1"/>
    </source>
</evidence>
<protein>
    <submittedName>
        <fullName evidence="1">Uncharacterized protein</fullName>
    </submittedName>
</protein>
<dbReference type="EMBL" id="LAZR01065208">
    <property type="protein sequence ID" value="KKK56008.1"/>
    <property type="molecule type" value="Genomic_DNA"/>
</dbReference>
<organism evidence="1">
    <name type="scientific">marine sediment metagenome</name>
    <dbReference type="NCBI Taxonomy" id="412755"/>
    <lineage>
        <taxon>unclassified sequences</taxon>
        <taxon>metagenomes</taxon>
        <taxon>ecological metagenomes</taxon>
    </lineage>
</organism>
<accession>A0A0F8WHD2</accession>
<proteinExistence type="predicted"/>
<name>A0A0F8WHD2_9ZZZZ</name>
<dbReference type="AlphaFoldDB" id="A0A0F8WHD2"/>